<keyword evidence="3" id="KW-1185">Reference proteome</keyword>
<dbReference type="SUPFAM" id="SSF88874">
    <property type="entry name" value="Receptor-binding domain of short tail fibre protein gp12"/>
    <property type="match status" value="1"/>
</dbReference>
<dbReference type="CDD" id="cd22641">
    <property type="entry name" value="C24-like"/>
    <property type="match status" value="1"/>
</dbReference>
<reference evidence="2 3" key="1">
    <citation type="submission" date="2019-03" db="EMBL/GenBank/DDBJ databases">
        <title>Genomic Encyclopedia of Archaeal and Bacterial Type Strains, Phase II (KMG-II): from individual species to whole genera.</title>
        <authorList>
            <person name="Goeker M."/>
        </authorList>
    </citation>
    <scope>NUCLEOTIDE SEQUENCE [LARGE SCALE GENOMIC DNA]</scope>
    <source>
        <strain evidence="2 3">RL-C</strain>
    </source>
</reference>
<comment type="caution">
    <text evidence="2">The sequence shown here is derived from an EMBL/GenBank/DDBJ whole genome shotgun (WGS) entry which is preliminary data.</text>
</comment>
<feature type="domain" description="Phage tail collar" evidence="1">
    <location>
        <begin position="158"/>
        <end position="217"/>
    </location>
</feature>
<dbReference type="InterPro" id="IPR037053">
    <property type="entry name" value="Phage_tail_collar_dom_sf"/>
</dbReference>
<dbReference type="InterPro" id="IPR011083">
    <property type="entry name" value="Phage_tail_collar_dom"/>
</dbReference>
<evidence type="ECO:0000259" key="1">
    <source>
        <dbReference type="Pfam" id="PF07484"/>
    </source>
</evidence>
<proteinExistence type="predicted"/>
<accession>A0A4R2E6V6</accession>
<evidence type="ECO:0000313" key="2">
    <source>
        <dbReference type="EMBL" id="TCN63671.1"/>
    </source>
</evidence>
<dbReference type="EMBL" id="SLWB01000015">
    <property type="protein sequence ID" value="TCN63671.1"/>
    <property type="molecule type" value="Genomic_DNA"/>
</dbReference>
<protein>
    <submittedName>
        <fullName evidence="2">Microcystin-dependent protein</fullName>
    </submittedName>
</protein>
<name>A0A4R2E6V6_9BACT</name>
<dbReference type="RefSeq" id="WP_131840109.1">
    <property type="nucleotide sequence ID" value="NZ_SLWB01000015.1"/>
</dbReference>
<organism evidence="2 3">
    <name type="scientific">Acetobacteroides hydrogenigenes</name>
    <dbReference type="NCBI Taxonomy" id="979970"/>
    <lineage>
        <taxon>Bacteria</taxon>
        <taxon>Pseudomonadati</taxon>
        <taxon>Bacteroidota</taxon>
        <taxon>Bacteroidia</taxon>
        <taxon>Bacteroidales</taxon>
        <taxon>Rikenellaceae</taxon>
        <taxon>Acetobacteroides</taxon>
    </lineage>
</organism>
<dbReference type="Pfam" id="PF07484">
    <property type="entry name" value="Collar"/>
    <property type="match status" value="1"/>
</dbReference>
<dbReference type="Proteomes" id="UP000294830">
    <property type="component" value="Unassembled WGS sequence"/>
</dbReference>
<gene>
    <name evidence="2" type="ORF">CLV25_11521</name>
</gene>
<dbReference type="OrthoDB" id="9810174at2"/>
<dbReference type="Gene3D" id="3.90.1340.10">
    <property type="entry name" value="Phage tail collar domain"/>
    <property type="match status" value="1"/>
</dbReference>
<sequence length="315" mass="34086">MDKIIGNYLTQSNRDFPLDAETLDYIQGNVAMIAMLGNIGGDKIILAGCDLTNGGANRSEGYVFVRTQAFPQGEILRFEGGAVSAGMYVKTESISVDAQGNSYPTAYTRRSLGAGTGNEKFAWADFKSIKTNVELEAKAKALEEAIALLAPPPLGIAQIWAGHCTPEAIPAGYALCDGSTLSATDYPGLYAKIGRLHTPSAVGQGYFNLPDLRSRFVVGFDPNDVDYDVIAKKGGLKSVTLTIAQLAKHWHQFLANRLHDSVSSVYERVGTSDYPTNGDSNWSRGYDYKSKEAGGGESHENRPPYYVMAYIMRLG</sequence>
<dbReference type="AlphaFoldDB" id="A0A4R2E6V6"/>
<evidence type="ECO:0000313" key="3">
    <source>
        <dbReference type="Proteomes" id="UP000294830"/>
    </source>
</evidence>